<name>A0A4R9C0V7_9FIRM</name>
<gene>
    <name evidence="1" type="ORF">EQF91_05495</name>
</gene>
<proteinExistence type="predicted"/>
<dbReference type="Proteomes" id="UP000297454">
    <property type="component" value="Unassembled WGS sequence"/>
</dbReference>
<keyword evidence="2" id="KW-1185">Reference proteome</keyword>
<sequence length="59" mass="6999">MEKKSFANLTNEELDIVNGGGIDIKIDFGKISPWEWGNQFGRDVLYPYIWRPISRLWRK</sequence>
<evidence type="ECO:0000313" key="1">
    <source>
        <dbReference type="EMBL" id="TFF65692.1"/>
    </source>
</evidence>
<organism evidence="1 2">
    <name type="scientific">Helcococcus ovis</name>
    <dbReference type="NCBI Taxonomy" id="72026"/>
    <lineage>
        <taxon>Bacteria</taxon>
        <taxon>Bacillati</taxon>
        <taxon>Bacillota</taxon>
        <taxon>Tissierellia</taxon>
        <taxon>Tissierellales</taxon>
        <taxon>Peptoniphilaceae</taxon>
        <taxon>Helcococcus</taxon>
    </lineage>
</organism>
<comment type="caution">
    <text evidence="1">The sequence shown here is derived from an EMBL/GenBank/DDBJ whole genome shotgun (WGS) entry which is preliminary data.</text>
</comment>
<reference evidence="1 2" key="1">
    <citation type="submission" date="2019-01" db="EMBL/GenBank/DDBJ databases">
        <title>Draft Genome Sequences of Helcococcus ovis Strains Isolated from the Uterus and Vagina of Dairy Cows with Metritis.</title>
        <authorList>
            <person name="Cunha F."/>
            <person name="Jeon S.J."/>
            <person name="Kutzer P."/>
            <person name="Galvao K.N."/>
        </authorList>
    </citation>
    <scope>NUCLEOTIDE SEQUENCE [LARGE SCALE GENOMIC DNA]</scope>
    <source>
        <strain evidence="1 2">KG-37</strain>
    </source>
</reference>
<protein>
    <submittedName>
        <fullName evidence="1">Uncharacterized protein</fullName>
    </submittedName>
</protein>
<dbReference type="RefSeq" id="WP_134744537.1">
    <property type="nucleotide sequence ID" value="NZ_JBFNFK010000014.1"/>
</dbReference>
<evidence type="ECO:0000313" key="2">
    <source>
        <dbReference type="Proteomes" id="UP000297454"/>
    </source>
</evidence>
<dbReference type="EMBL" id="SCFR01000017">
    <property type="protein sequence ID" value="TFF65692.1"/>
    <property type="molecule type" value="Genomic_DNA"/>
</dbReference>
<accession>A0A4R9C0V7</accession>
<dbReference type="AlphaFoldDB" id="A0A4R9C0V7"/>